<dbReference type="Gene3D" id="3.40.50.2300">
    <property type="match status" value="1"/>
</dbReference>
<dbReference type="AlphaFoldDB" id="A0A1X7IHU7"/>
<reference evidence="4" key="1">
    <citation type="submission" date="2017-04" db="EMBL/GenBank/DDBJ databases">
        <authorList>
            <person name="Varghese N."/>
            <person name="Submissions S."/>
        </authorList>
    </citation>
    <scope>NUCLEOTIDE SEQUENCE [LARGE SCALE GENOMIC DNA]</scope>
    <source>
        <strain evidence="4">VKM Ac-2510</strain>
    </source>
</reference>
<comment type="caution">
    <text evidence="1">Lacks conserved residue(s) required for the propagation of feature annotation.</text>
</comment>
<dbReference type="GO" id="GO:0000160">
    <property type="term" value="P:phosphorelay signal transduction system"/>
    <property type="evidence" value="ECO:0007669"/>
    <property type="project" value="InterPro"/>
</dbReference>
<dbReference type="InterPro" id="IPR011006">
    <property type="entry name" value="CheY-like_superfamily"/>
</dbReference>
<proteinExistence type="predicted"/>
<name>A0A1X7IHU7_9MICO</name>
<dbReference type="EMBL" id="FXAY01000001">
    <property type="protein sequence ID" value="SMG13890.1"/>
    <property type="molecule type" value="Genomic_DNA"/>
</dbReference>
<keyword evidence="4" id="KW-1185">Reference proteome</keyword>
<dbReference type="GO" id="GO:0003677">
    <property type="term" value="F:DNA binding"/>
    <property type="evidence" value="ECO:0007669"/>
    <property type="project" value="UniProtKB-KW"/>
</dbReference>
<dbReference type="SMART" id="SM00448">
    <property type="entry name" value="REC"/>
    <property type="match status" value="1"/>
</dbReference>
<dbReference type="Proteomes" id="UP000193244">
    <property type="component" value="Unassembled WGS sequence"/>
</dbReference>
<protein>
    <submittedName>
        <fullName evidence="3">DNA-binding response regulator, NarL/FixJ family, contains REC and HTH domains</fullName>
    </submittedName>
</protein>
<evidence type="ECO:0000259" key="2">
    <source>
        <dbReference type="PROSITE" id="PS50110"/>
    </source>
</evidence>
<accession>A0A1X7IHU7</accession>
<sequence length="218" mass="23638">MTDLAPPHRIALVDDHVLVIDGLAQWIETNAPDFTVVAVSGSWESLVADESFPPEVVLMARVIESPSTLRERIRACTEAGARVVIMSTEGGSEAETDALESGADAFVPKSRPAEVLIDAARRVLGGPGSGKACPDTDEPSGAIEPDDWQRRVLRLYATGQSTVDIALIEGVRFERVRAALKAIRTSYEAQGRRVDTRDELLRRAAEDGYLAEREEAAQ</sequence>
<feature type="domain" description="Response regulatory" evidence="2">
    <location>
        <begin position="9"/>
        <end position="124"/>
    </location>
</feature>
<dbReference type="Gene3D" id="1.10.10.10">
    <property type="entry name" value="Winged helix-like DNA-binding domain superfamily/Winged helix DNA-binding domain"/>
    <property type="match status" value="1"/>
</dbReference>
<evidence type="ECO:0000256" key="1">
    <source>
        <dbReference type="PROSITE-ProRule" id="PRU00169"/>
    </source>
</evidence>
<gene>
    <name evidence="3" type="ORF">SAMN06296010_0486</name>
</gene>
<dbReference type="RefSeq" id="WP_085482579.1">
    <property type="nucleotide sequence ID" value="NZ_FXAY01000001.1"/>
</dbReference>
<dbReference type="InterPro" id="IPR036388">
    <property type="entry name" value="WH-like_DNA-bd_sf"/>
</dbReference>
<dbReference type="STRING" id="150121.SAMN06296010_0486"/>
<dbReference type="PROSITE" id="PS50110">
    <property type="entry name" value="RESPONSE_REGULATORY"/>
    <property type="match status" value="1"/>
</dbReference>
<dbReference type="SUPFAM" id="SSF52172">
    <property type="entry name" value="CheY-like"/>
    <property type="match status" value="1"/>
</dbReference>
<organism evidence="3 4">
    <name type="scientific">Agreia pratensis</name>
    <dbReference type="NCBI Taxonomy" id="150121"/>
    <lineage>
        <taxon>Bacteria</taxon>
        <taxon>Bacillati</taxon>
        <taxon>Actinomycetota</taxon>
        <taxon>Actinomycetes</taxon>
        <taxon>Micrococcales</taxon>
        <taxon>Microbacteriaceae</taxon>
        <taxon>Agreia</taxon>
    </lineage>
</organism>
<keyword evidence="3" id="KW-0238">DNA-binding</keyword>
<evidence type="ECO:0000313" key="4">
    <source>
        <dbReference type="Proteomes" id="UP000193244"/>
    </source>
</evidence>
<dbReference type="InterPro" id="IPR001789">
    <property type="entry name" value="Sig_transdc_resp-reg_receiver"/>
</dbReference>
<evidence type="ECO:0000313" key="3">
    <source>
        <dbReference type="EMBL" id="SMG13890.1"/>
    </source>
</evidence>